<protein>
    <submittedName>
        <fullName evidence="1">Uncharacterized protein</fullName>
    </submittedName>
</protein>
<dbReference type="EMBL" id="JAGTXO010000017">
    <property type="protein sequence ID" value="KAG8463226.1"/>
    <property type="molecule type" value="Genomic_DNA"/>
</dbReference>
<keyword evidence="2" id="KW-1185">Reference proteome</keyword>
<proteinExistence type="predicted"/>
<gene>
    <name evidence="1" type="ORF">KFE25_011223</name>
</gene>
<dbReference type="AlphaFoldDB" id="A0A8J5X7Y9"/>
<organism evidence="1 2">
    <name type="scientific">Diacronema lutheri</name>
    <name type="common">Unicellular marine alga</name>
    <name type="synonym">Monochrysis lutheri</name>
    <dbReference type="NCBI Taxonomy" id="2081491"/>
    <lineage>
        <taxon>Eukaryota</taxon>
        <taxon>Haptista</taxon>
        <taxon>Haptophyta</taxon>
        <taxon>Pavlovophyceae</taxon>
        <taxon>Pavlovales</taxon>
        <taxon>Pavlovaceae</taxon>
        <taxon>Diacronema</taxon>
    </lineage>
</organism>
<dbReference type="Proteomes" id="UP000751190">
    <property type="component" value="Unassembled WGS sequence"/>
</dbReference>
<evidence type="ECO:0000313" key="1">
    <source>
        <dbReference type="EMBL" id="KAG8463226.1"/>
    </source>
</evidence>
<accession>A0A8J5X7Y9</accession>
<sequence>MAVEDELLRAPPPRHFDPLALLTCGDATLARRRQLELQLDRACLASGLACCAVALQSVDLPFVPSPVSAWCEPLELRAGASAVCGHAAALPYARADEPLMRLEQAAVAQLALHALLPLGAGRPLASGRTPARRGGLASTVRPLLASELALARLAMAAALGGLSVAGMECVLQGS</sequence>
<comment type="caution">
    <text evidence="1">The sequence shown here is derived from an EMBL/GenBank/DDBJ whole genome shotgun (WGS) entry which is preliminary data.</text>
</comment>
<evidence type="ECO:0000313" key="2">
    <source>
        <dbReference type="Proteomes" id="UP000751190"/>
    </source>
</evidence>
<name>A0A8J5X7Y9_DIALT</name>
<reference evidence="1" key="1">
    <citation type="submission" date="2021-05" db="EMBL/GenBank/DDBJ databases">
        <title>The genome of the haptophyte Pavlova lutheri (Diacronema luteri, Pavlovales) - a model for lipid biosynthesis in eukaryotic algae.</title>
        <authorList>
            <person name="Hulatt C.J."/>
            <person name="Posewitz M.C."/>
        </authorList>
    </citation>
    <scope>NUCLEOTIDE SEQUENCE</scope>
    <source>
        <strain evidence="1">NIVA-4/92</strain>
    </source>
</reference>
<dbReference type="GO" id="GO:0009507">
    <property type="term" value="C:chloroplast"/>
    <property type="evidence" value="ECO:0007669"/>
    <property type="project" value="UniProtKB-SubCell"/>
</dbReference>